<dbReference type="SMART" id="SM00345">
    <property type="entry name" value="HTH_GNTR"/>
    <property type="match status" value="1"/>
</dbReference>
<sequence length="224" mass="24894">MLIGSTGMTQAIAASLDLAARITAKIDQGEFTPGTRLSEVALAEELGVSRNTLREAFRVLMRDGLVDHIPNRGVFVHTFTRADVEDLYAYRMFVELSAIRAARTNPDNLKKSLEAMRAAYQRGAAANEVGDWQAVGSANSAFHLAIVDLAGVKRLTEDARKVLALARIGFMATYNVETFHSIYVEMNHQILQFLDAGEFEAAEKYLEQYFEHSREDLSAHLPEN</sequence>
<evidence type="ECO:0000256" key="2">
    <source>
        <dbReference type="ARBA" id="ARBA00023125"/>
    </source>
</evidence>
<dbReference type="SUPFAM" id="SSF46785">
    <property type="entry name" value="Winged helix' DNA-binding domain"/>
    <property type="match status" value="1"/>
</dbReference>
<dbReference type="Gene3D" id="1.20.120.530">
    <property type="entry name" value="GntR ligand-binding domain-like"/>
    <property type="match status" value="1"/>
</dbReference>
<evidence type="ECO:0000313" key="5">
    <source>
        <dbReference type="EMBL" id="BAU95387.1"/>
    </source>
</evidence>
<accession>A0A160PN99</accession>
<dbReference type="SMART" id="SM00895">
    <property type="entry name" value="FCD"/>
    <property type="match status" value="1"/>
</dbReference>
<dbReference type="Proteomes" id="UP000218244">
    <property type="component" value="Chromosome"/>
</dbReference>
<dbReference type="KEGG" id="csur:N24_1125"/>
<evidence type="ECO:0000313" key="6">
    <source>
        <dbReference type="Proteomes" id="UP000218244"/>
    </source>
</evidence>
<dbReference type="PRINTS" id="PR00035">
    <property type="entry name" value="HTHGNTR"/>
</dbReference>
<dbReference type="Pfam" id="PF00392">
    <property type="entry name" value="GntR"/>
    <property type="match status" value="1"/>
</dbReference>
<dbReference type="PANTHER" id="PTHR43537:SF45">
    <property type="entry name" value="GNTR FAMILY REGULATORY PROTEIN"/>
    <property type="match status" value="1"/>
</dbReference>
<dbReference type="GO" id="GO:0003700">
    <property type="term" value="F:DNA-binding transcription factor activity"/>
    <property type="evidence" value="ECO:0007669"/>
    <property type="project" value="InterPro"/>
</dbReference>
<reference evidence="5 6" key="1">
    <citation type="submission" date="2016-02" db="EMBL/GenBank/DDBJ databases">
        <title>Corynebacterium glutamicum N24 whole genome sequencing project.</title>
        <authorList>
            <person name="Matsutani M."/>
            <person name="Nangtapong N."/>
            <person name="Yakushi T."/>
            <person name="Matsushita K."/>
        </authorList>
    </citation>
    <scope>NUCLEOTIDE SEQUENCE [LARGE SCALE GENOMIC DNA]</scope>
    <source>
        <strain evidence="5 6">N24</strain>
    </source>
</reference>
<dbReference type="GO" id="GO:0003677">
    <property type="term" value="F:DNA binding"/>
    <property type="evidence" value="ECO:0007669"/>
    <property type="project" value="UniProtKB-KW"/>
</dbReference>
<keyword evidence="3" id="KW-0804">Transcription</keyword>
<keyword evidence="6" id="KW-1185">Reference proteome</keyword>
<organism evidence="5 6">
    <name type="scientific">Corynebacterium suranareeae</name>
    <dbReference type="NCBI Taxonomy" id="2506452"/>
    <lineage>
        <taxon>Bacteria</taxon>
        <taxon>Bacillati</taxon>
        <taxon>Actinomycetota</taxon>
        <taxon>Actinomycetes</taxon>
        <taxon>Mycobacteriales</taxon>
        <taxon>Corynebacteriaceae</taxon>
        <taxon>Corynebacterium</taxon>
    </lineage>
</organism>
<dbReference type="InterPro" id="IPR008920">
    <property type="entry name" value="TF_FadR/GntR_C"/>
</dbReference>
<dbReference type="Pfam" id="PF07729">
    <property type="entry name" value="FCD"/>
    <property type="match status" value="1"/>
</dbReference>
<dbReference type="CDD" id="cd07377">
    <property type="entry name" value="WHTH_GntR"/>
    <property type="match status" value="1"/>
</dbReference>
<protein>
    <submittedName>
        <fullName evidence="5">GntR family transcriptional regulator</fullName>
    </submittedName>
</protein>
<evidence type="ECO:0000259" key="4">
    <source>
        <dbReference type="PROSITE" id="PS50949"/>
    </source>
</evidence>
<dbReference type="InterPro" id="IPR036388">
    <property type="entry name" value="WH-like_DNA-bd_sf"/>
</dbReference>
<dbReference type="EMBL" id="AP017369">
    <property type="protein sequence ID" value="BAU95387.1"/>
    <property type="molecule type" value="Genomic_DNA"/>
</dbReference>
<evidence type="ECO:0000256" key="3">
    <source>
        <dbReference type="ARBA" id="ARBA00023163"/>
    </source>
</evidence>
<dbReference type="InterPro" id="IPR011711">
    <property type="entry name" value="GntR_C"/>
</dbReference>
<dbReference type="PANTHER" id="PTHR43537">
    <property type="entry name" value="TRANSCRIPTIONAL REGULATOR, GNTR FAMILY"/>
    <property type="match status" value="1"/>
</dbReference>
<name>A0A160PN99_9CORY</name>
<feature type="domain" description="HTH gntR-type" evidence="4">
    <location>
        <begin position="12"/>
        <end position="79"/>
    </location>
</feature>
<dbReference type="InterPro" id="IPR000524">
    <property type="entry name" value="Tscrpt_reg_HTH_GntR"/>
</dbReference>
<gene>
    <name evidence="5" type="ORF">N24_1125</name>
</gene>
<dbReference type="InterPro" id="IPR036390">
    <property type="entry name" value="WH_DNA-bd_sf"/>
</dbReference>
<dbReference type="SUPFAM" id="SSF48008">
    <property type="entry name" value="GntR ligand-binding domain-like"/>
    <property type="match status" value="1"/>
</dbReference>
<dbReference type="PROSITE" id="PS50949">
    <property type="entry name" value="HTH_GNTR"/>
    <property type="match status" value="1"/>
</dbReference>
<dbReference type="Gene3D" id="1.10.10.10">
    <property type="entry name" value="Winged helix-like DNA-binding domain superfamily/Winged helix DNA-binding domain"/>
    <property type="match status" value="1"/>
</dbReference>
<proteinExistence type="predicted"/>
<keyword evidence="1" id="KW-0805">Transcription regulation</keyword>
<evidence type="ECO:0000256" key="1">
    <source>
        <dbReference type="ARBA" id="ARBA00023015"/>
    </source>
</evidence>
<dbReference type="AlphaFoldDB" id="A0A160PN99"/>
<keyword evidence="2" id="KW-0238">DNA-binding</keyword>